<organism evidence="2 3">
    <name type="scientific">Meloidogyne floridensis</name>
    <dbReference type="NCBI Taxonomy" id="298350"/>
    <lineage>
        <taxon>Eukaryota</taxon>
        <taxon>Metazoa</taxon>
        <taxon>Ecdysozoa</taxon>
        <taxon>Nematoda</taxon>
        <taxon>Chromadorea</taxon>
        <taxon>Rhabditida</taxon>
        <taxon>Tylenchina</taxon>
        <taxon>Tylenchomorpha</taxon>
        <taxon>Tylenchoidea</taxon>
        <taxon>Meloidogynidae</taxon>
        <taxon>Meloidogyninae</taxon>
        <taxon>Meloidogyne</taxon>
    </lineage>
</organism>
<reference evidence="3" key="1">
    <citation type="submission" date="2022-11" db="UniProtKB">
        <authorList>
            <consortium name="WormBaseParasite"/>
        </authorList>
    </citation>
    <scope>IDENTIFICATION</scope>
</reference>
<sequence length="765" mass="89166">MLNVIDIEETRTNKTFDSFSFLKSNGSFVKYSREGKEKIDFNKDSFTENKVRHFNCFDKLILSNLPKIIDEQCKIVSINNGQSELSLGEKEHALCILSRLFIFAYSLEEKLSKFKSKEEKSSTSGHHEGQSDRKIILNDFIEKARGVWLQEASINILENLGPNNEVTMLKNRKMKEKYLSKGLFSTETAKQKAELLGAEFISLFDIQFGDIDVKNSITKYINVLTMVVISGNAFKHFVNNFIIKSHAFHRKHIYQRAMIFILLFRSILLNILIQNNTFYCVNENIENNFSDGQHIQNEQTQNLGQSSSVNPYMMPESSQMNAQMPDQKRKRIRKRKQRPPTTFITVDKEDFQNQVKNSNQLTEEFAEIENLRGKVGFEYTGMPVEQMFSPNYYQHSFQQNQFNQKQKLNTTGFVNQYFTHGGPSSSNNHDQNLQQYIYHNNHRASIDGYNFHGVQNNFATEPKELENILHQNSKRKFDEVNGFSNLEIQQIQNMKENLHNFGHPSIFPKRNQEFIGENSNSINNLAIEESTMENHTKNTHGEDLIEQNHHSVNTFMSETKNEFARQKAIVKETLQVIRSDSESQKEFLEFFKKHNKALEQLKNRFESKQHLINYSKNFGHDGGIKINEQNNMNLHNYGNSFVFDQHTRILMEGSSKDHNHLTATELQKENYLENIKQKNLKDFQDLDKIHQLLQMQNLKNKHIVQKTPNNPQHNFQLNSPSGKTLFEIINENTQSNPMLPNEEHGNQRFTGTLDDIVNKSKRIMD</sequence>
<feature type="region of interest" description="Disordered" evidence="1">
    <location>
        <begin position="318"/>
        <end position="338"/>
    </location>
</feature>
<evidence type="ECO:0000313" key="2">
    <source>
        <dbReference type="Proteomes" id="UP000887560"/>
    </source>
</evidence>
<evidence type="ECO:0000313" key="3">
    <source>
        <dbReference type="WBParaSite" id="scf7180000422977.g9955"/>
    </source>
</evidence>
<proteinExistence type="predicted"/>
<name>A0A915P679_9BILA</name>
<evidence type="ECO:0000256" key="1">
    <source>
        <dbReference type="SAM" id="MobiDB-lite"/>
    </source>
</evidence>
<dbReference type="AlphaFoldDB" id="A0A915P679"/>
<feature type="compositionally biased region" description="Basic residues" evidence="1">
    <location>
        <begin position="328"/>
        <end position="338"/>
    </location>
</feature>
<dbReference type="Proteomes" id="UP000887560">
    <property type="component" value="Unplaced"/>
</dbReference>
<accession>A0A915P679</accession>
<dbReference type="WBParaSite" id="scf7180000422977.g9955">
    <property type="protein sequence ID" value="scf7180000422977.g9955"/>
    <property type="gene ID" value="scf7180000422977.g9955"/>
</dbReference>
<protein>
    <submittedName>
        <fullName evidence="3">Uncharacterized protein</fullName>
    </submittedName>
</protein>
<keyword evidence="2" id="KW-1185">Reference proteome</keyword>